<comment type="caution">
    <text evidence="9">The sequence shown here is derived from an EMBL/GenBank/DDBJ whole genome shotgun (WGS) entry which is preliminary data.</text>
</comment>
<dbReference type="Proteomes" id="UP000549882">
    <property type="component" value="Unassembled WGS sequence"/>
</dbReference>
<dbReference type="InterPro" id="IPR036388">
    <property type="entry name" value="WH-like_DNA-bd_sf"/>
</dbReference>
<protein>
    <recommendedName>
        <fullName evidence="6">HTH-type transcriptional regulator TtuA</fullName>
    </recommendedName>
    <alternativeName>
        <fullName evidence="7">Tartrate utilization transcriptional regulator</fullName>
    </alternativeName>
</protein>
<name>A0A7W8XTT0_9HYPH</name>
<dbReference type="RefSeq" id="WP_246451343.1">
    <property type="nucleotide sequence ID" value="NZ_JACHBI010000008.1"/>
</dbReference>
<evidence type="ECO:0000256" key="7">
    <source>
        <dbReference type="ARBA" id="ARBA00083243"/>
    </source>
</evidence>
<keyword evidence="4" id="KW-0804">Transcription</keyword>
<reference evidence="9 10" key="1">
    <citation type="submission" date="2020-08" db="EMBL/GenBank/DDBJ databases">
        <title>Genomic Encyclopedia of Type Strains, Phase IV (KMG-V): Genome sequencing to study the core and pangenomes of soil and plant-associated prokaryotes.</title>
        <authorList>
            <person name="Whitman W."/>
        </authorList>
    </citation>
    <scope>NUCLEOTIDE SEQUENCE [LARGE SCALE GENOMIC DNA]</scope>
    <source>
        <strain evidence="9 10">SEMIA 4064</strain>
    </source>
</reference>
<dbReference type="InterPro" id="IPR058163">
    <property type="entry name" value="LysR-type_TF_proteobact-type"/>
</dbReference>
<dbReference type="PANTHER" id="PTHR30537:SF5">
    <property type="entry name" value="HTH-TYPE TRANSCRIPTIONAL ACTIVATOR TTDR-RELATED"/>
    <property type="match status" value="1"/>
</dbReference>
<dbReference type="SUPFAM" id="SSF53850">
    <property type="entry name" value="Periplasmic binding protein-like II"/>
    <property type="match status" value="1"/>
</dbReference>
<dbReference type="CDD" id="cd08422">
    <property type="entry name" value="PBP2_CrgA_like"/>
    <property type="match status" value="1"/>
</dbReference>
<keyword evidence="3 9" id="KW-0238">DNA-binding</keyword>
<dbReference type="InterPro" id="IPR000847">
    <property type="entry name" value="LysR_HTH_N"/>
</dbReference>
<sequence length="347" mass="37869">MNPRCSCFDRHFDFLPGATHRAAASKLDAGNIDHFGLLDNQVSSDNTFRSFREMDTLDALRLFVGIAEAGSLSAAARQSAVATSTVTVALQQLEEQAGATLIRRSTRRLSFTYEGLQFLSNARRLLADWDASVEGVRGGPLRGPIKMTSTVDFGRSKIVPAIDRFMELHSGVSIDLHLSDAVIDLVEQNIDLAIRNGPLRDSSLKARLILRGQRVICAAPSYWNSHGLPAHPDDLAGHNCLLVSRPATTFSTWHFVDDGRKISTRVSGNRVANDGSILKRWGLKGYGVILSPIWDVREELASGALVTALERFLPESANLYAVTNGSAASHRVQALSDFLADELHHQG</sequence>
<accession>A0A7W8XTT0</accession>
<evidence type="ECO:0000259" key="8">
    <source>
        <dbReference type="PROSITE" id="PS50931"/>
    </source>
</evidence>
<dbReference type="PROSITE" id="PS50931">
    <property type="entry name" value="HTH_LYSR"/>
    <property type="match status" value="1"/>
</dbReference>
<gene>
    <name evidence="9" type="ORF">GGD50_004105</name>
</gene>
<dbReference type="InterPro" id="IPR036390">
    <property type="entry name" value="WH_DNA-bd_sf"/>
</dbReference>
<dbReference type="SUPFAM" id="SSF46785">
    <property type="entry name" value="Winged helix' DNA-binding domain"/>
    <property type="match status" value="1"/>
</dbReference>
<dbReference type="Gene3D" id="1.10.10.10">
    <property type="entry name" value="Winged helix-like DNA-binding domain superfamily/Winged helix DNA-binding domain"/>
    <property type="match status" value="1"/>
</dbReference>
<evidence type="ECO:0000313" key="9">
    <source>
        <dbReference type="EMBL" id="MBB5575470.1"/>
    </source>
</evidence>
<proteinExistence type="inferred from homology"/>
<evidence type="ECO:0000313" key="10">
    <source>
        <dbReference type="Proteomes" id="UP000549882"/>
    </source>
</evidence>
<evidence type="ECO:0000256" key="4">
    <source>
        <dbReference type="ARBA" id="ARBA00023163"/>
    </source>
</evidence>
<dbReference type="InterPro" id="IPR005119">
    <property type="entry name" value="LysR_subst-bd"/>
</dbReference>
<dbReference type="Pfam" id="PF03466">
    <property type="entry name" value="LysR_substrate"/>
    <property type="match status" value="1"/>
</dbReference>
<evidence type="ECO:0000256" key="2">
    <source>
        <dbReference type="ARBA" id="ARBA00023015"/>
    </source>
</evidence>
<dbReference type="EMBL" id="JACHBI010000008">
    <property type="protein sequence ID" value="MBB5575470.1"/>
    <property type="molecule type" value="Genomic_DNA"/>
</dbReference>
<evidence type="ECO:0000256" key="5">
    <source>
        <dbReference type="ARBA" id="ARBA00054626"/>
    </source>
</evidence>
<dbReference type="GO" id="GO:0003677">
    <property type="term" value="F:DNA binding"/>
    <property type="evidence" value="ECO:0007669"/>
    <property type="project" value="UniProtKB-KW"/>
</dbReference>
<organism evidence="9 10">
    <name type="scientific">Rhizobium paranaense</name>
    <dbReference type="NCBI Taxonomy" id="1650438"/>
    <lineage>
        <taxon>Bacteria</taxon>
        <taxon>Pseudomonadati</taxon>
        <taxon>Pseudomonadota</taxon>
        <taxon>Alphaproteobacteria</taxon>
        <taxon>Hyphomicrobiales</taxon>
        <taxon>Rhizobiaceae</taxon>
        <taxon>Rhizobium/Agrobacterium group</taxon>
        <taxon>Rhizobium</taxon>
    </lineage>
</organism>
<keyword evidence="2" id="KW-0805">Transcription regulation</keyword>
<dbReference type="PANTHER" id="PTHR30537">
    <property type="entry name" value="HTH-TYPE TRANSCRIPTIONAL REGULATOR"/>
    <property type="match status" value="1"/>
</dbReference>
<keyword evidence="10" id="KW-1185">Reference proteome</keyword>
<evidence type="ECO:0000256" key="1">
    <source>
        <dbReference type="ARBA" id="ARBA00009437"/>
    </source>
</evidence>
<dbReference type="Gene3D" id="3.40.190.290">
    <property type="match status" value="1"/>
</dbReference>
<feature type="domain" description="HTH lysR-type" evidence="8">
    <location>
        <begin position="55"/>
        <end position="112"/>
    </location>
</feature>
<comment type="similarity">
    <text evidence="1">Belongs to the LysR transcriptional regulatory family.</text>
</comment>
<dbReference type="AlphaFoldDB" id="A0A7W8XTT0"/>
<dbReference type="Pfam" id="PF00126">
    <property type="entry name" value="HTH_1"/>
    <property type="match status" value="1"/>
</dbReference>
<evidence type="ECO:0000256" key="3">
    <source>
        <dbReference type="ARBA" id="ARBA00023125"/>
    </source>
</evidence>
<dbReference type="GO" id="GO:0003700">
    <property type="term" value="F:DNA-binding transcription factor activity"/>
    <property type="evidence" value="ECO:0007669"/>
    <property type="project" value="InterPro"/>
</dbReference>
<comment type="function">
    <text evidence="5">Transcriptional regulator of the ttuABCDE tartrate utilization operon.</text>
</comment>
<dbReference type="FunFam" id="1.10.10.10:FF:000001">
    <property type="entry name" value="LysR family transcriptional regulator"/>
    <property type="match status" value="1"/>
</dbReference>
<evidence type="ECO:0000256" key="6">
    <source>
        <dbReference type="ARBA" id="ARBA00067332"/>
    </source>
</evidence>